<dbReference type="Gene3D" id="6.10.250.170">
    <property type="match status" value="1"/>
</dbReference>
<protein>
    <recommendedName>
        <fullName evidence="15">Enoyl-CoA delta isomerase 1, mitochondrial</fullName>
    </recommendedName>
    <alternativeName>
        <fullName evidence="16">3,2-trans-enoyl-CoA isomerase</fullName>
    </alternativeName>
</protein>
<proteinExistence type="predicted"/>
<dbReference type="CDD" id="cd06558">
    <property type="entry name" value="crotonase-like"/>
    <property type="match status" value="1"/>
</dbReference>
<dbReference type="Pfam" id="PF00378">
    <property type="entry name" value="ECH_1"/>
    <property type="match status" value="1"/>
</dbReference>
<evidence type="ECO:0000256" key="11">
    <source>
        <dbReference type="ARBA" id="ARBA00051293"/>
    </source>
</evidence>
<keyword evidence="5" id="KW-0809">Transit peptide</keyword>
<evidence type="ECO:0000256" key="9">
    <source>
        <dbReference type="ARBA" id="ARBA00023235"/>
    </source>
</evidence>
<evidence type="ECO:0000256" key="10">
    <source>
        <dbReference type="ARBA" id="ARBA00050938"/>
    </source>
</evidence>
<dbReference type="GO" id="GO:0006635">
    <property type="term" value="P:fatty acid beta-oxidation"/>
    <property type="evidence" value="ECO:0007669"/>
    <property type="project" value="TreeGrafter"/>
</dbReference>
<keyword evidence="9" id="KW-0413">Isomerase</keyword>
<accession>D2VEL7</accession>
<gene>
    <name evidence="17" type="ORF">NAEGRDRAFT_33361</name>
</gene>
<dbReference type="OrthoDB" id="1696280at2759"/>
<dbReference type="InterPro" id="IPR029045">
    <property type="entry name" value="ClpP/crotonase-like_dom_sf"/>
</dbReference>
<dbReference type="KEGG" id="ngr:NAEGRDRAFT_33361"/>
<evidence type="ECO:0000256" key="7">
    <source>
        <dbReference type="ARBA" id="ARBA00023098"/>
    </source>
</evidence>
<evidence type="ECO:0000256" key="2">
    <source>
        <dbReference type="ARBA" id="ARBA00005005"/>
    </source>
</evidence>
<comment type="pathway">
    <text evidence="2">Lipid metabolism; fatty acid beta-oxidation.</text>
</comment>
<dbReference type="RefSeq" id="XP_002677559.1">
    <property type="nucleotide sequence ID" value="XM_002677513.1"/>
</dbReference>
<comment type="subunit">
    <text evidence="3">Homotrimer.</text>
</comment>
<reference evidence="17 18" key="1">
    <citation type="journal article" date="2010" name="Cell">
        <title>The genome of Naegleria gruberi illuminates early eukaryotic versatility.</title>
        <authorList>
            <person name="Fritz-Laylin L.K."/>
            <person name="Prochnik S.E."/>
            <person name="Ginger M.L."/>
            <person name="Dacks J.B."/>
            <person name="Carpenter M.L."/>
            <person name="Field M.C."/>
            <person name="Kuo A."/>
            <person name="Paredez A."/>
            <person name="Chapman J."/>
            <person name="Pham J."/>
            <person name="Shu S."/>
            <person name="Neupane R."/>
            <person name="Cipriano M."/>
            <person name="Mancuso J."/>
            <person name="Tu H."/>
            <person name="Salamov A."/>
            <person name="Lindquist E."/>
            <person name="Shapiro H."/>
            <person name="Lucas S."/>
            <person name="Grigoriev I.V."/>
            <person name="Cande W.Z."/>
            <person name="Fulton C."/>
            <person name="Rokhsar D.S."/>
            <person name="Dawson S.C."/>
        </authorList>
    </citation>
    <scope>NUCLEOTIDE SEQUENCE [LARGE SCALE GENOMIC DNA]</scope>
    <source>
        <strain evidence="17 18">NEG-M</strain>
    </source>
</reference>
<comment type="function">
    <text evidence="14">Key enzyme of fatty acid beta-oxidation. Able to isomerize both 3-cis (3Z) and 3-trans (3E) double bonds into the 2-trans (2E) form in a range of enoyl-CoA species, with a preference for (3Z)-enoyl-CoAs over (3E)-enoyl-CoAs. The catalytic efficiency of this enzyme is not affected by the fatty acyl chain length.</text>
</comment>
<evidence type="ECO:0000256" key="6">
    <source>
        <dbReference type="ARBA" id="ARBA00022990"/>
    </source>
</evidence>
<evidence type="ECO:0000256" key="5">
    <source>
        <dbReference type="ARBA" id="ARBA00022946"/>
    </source>
</evidence>
<comment type="subcellular location">
    <subcellularLocation>
        <location evidence="1">Mitochondrion matrix</location>
    </subcellularLocation>
</comment>
<evidence type="ECO:0000313" key="18">
    <source>
        <dbReference type="Proteomes" id="UP000006671"/>
    </source>
</evidence>
<dbReference type="InterPro" id="IPR001753">
    <property type="entry name" value="Enoyl-CoA_hydra/iso"/>
</dbReference>
<organism evidence="18">
    <name type="scientific">Naegleria gruberi</name>
    <name type="common">Amoeba</name>
    <dbReference type="NCBI Taxonomy" id="5762"/>
    <lineage>
        <taxon>Eukaryota</taxon>
        <taxon>Discoba</taxon>
        <taxon>Heterolobosea</taxon>
        <taxon>Tetramitia</taxon>
        <taxon>Eutetramitia</taxon>
        <taxon>Vahlkampfiidae</taxon>
        <taxon>Naegleria</taxon>
    </lineage>
</organism>
<name>D2VEL7_NAEGR</name>
<evidence type="ECO:0000256" key="12">
    <source>
        <dbReference type="ARBA" id="ARBA00052376"/>
    </source>
</evidence>
<evidence type="ECO:0000313" key="17">
    <source>
        <dbReference type="EMBL" id="EFC44815.1"/>
    </source>
</evidence>
<evidence type="ECO:0000256" key="1">
    <source>
        <dbReference type="ARBA" id="ARBA00004305"/>
    </source>
</evidence>
<dbReference type="PANTHER" id="PTHR11941">
    <property type="entry name" value="ENOYL-COA HYDRATASE-RELATED"/>
    <property type="match status" value="1"/>
</dbReference>
<keyword evidence="4" id="KW-0276">Fatty acid metabolism</keyword>
<dbReference type="VEuPathDB" id="AmoebaDB:NAEGRDRAFT_33361"/>
<dbReference type="AlphaFoldDB" id="D2VEL7"/>
<dbReference type="GO" id="GO:0005759">
    <property type="term" value="C:mitochondrial matrix"/>
    <property type="evidence" value="ECO:0007669"/>
    <property type="project" value="UniProtKB-SubCell"/>
</dbReference>
<dbReference type="OMA" id="NCIIGLN"/>
<comment type="catalytic activity">
    <reaction evidence="12">
        <text>(3Z)-dodecenoyl-CoA = (2E)-dodecenoyl-CoA</text>
        <dbReference type="Rhea" id="RHEA:23716"/>
        <dbReference type="ChEBI" id="CHEBI:57330"/>
        <dbReference type="ChEBI" id="CHEBI:58543"/>
        <dbReference type="EC" id="5.3.3.8"/>
    </reaction>
    <physiologicalReaction direction="left-to-right" evidence="12">
        <dbReference type="Rhea" id="RHEA:23717"/>
    </physiologicalReaction>
</comment>
<evidence type="ECO:0000256" key="15">
    <source>
        <dbReference type="ARBA" id="ARBA00068317"/>
    </source>
</evidence>
<dbReference type="Proteomes" id="UP000006671">
    <property type="component" value="Unassembled WGS sequence"/>
</dbReference>
<keyword evidence="6" id="KW-0007">Acetylation</keyword>
<comment type="catalytic activity">
    <reaction evidence="10">
        <text>(3Z)-decenoyl-CoA = (2E)-decenoyl-CoA</text>
        <dbReference type="Rhea" id="RHEA:77195"/>
        <dbReference type="ChEBI" id="CHEBI:61406"/>
        <dbReference type="ChEBI" id="CHEBI:195601"/>
    </reaction>
    <physiologicalReaction direction="left-to-right" evidence="10">
        <dbReference type="Rhea" id="RHEA:77196"/>
    </physiologicalReaction>
</comment>
<keyword evidence="7" id="KW-0443">Lipid metabolism</keyword>
<keyword evidence="18" id="KW-1185">Reference proteome</keyword>
<dbReference type="SUPFAM" id="SSF52096">
    <property type="entry name" value="ClpP/crotonase"/>
    <property type="match status" value="1"/>
</dbReference>
<dbReference type="PANTHER" id="PTHR11941:SF45">
    <property type="entry name" value="ENOYL-COA DELTA ISOMERASE 1, MITOCHONDRIAL"/>
    <property type="match status" value="1"/>
</dbReference>
<evidence type="ECO:0000256" key="14">
    <source>
        <dbReference type="ARBA" id="ARBA00056147"/>
    </source>
</evidence>
<evidence type="ECO:0000256" key="13">
    <source>
        <dbReference type="ARBA" id="ARBA00052542"/>
    </source>
</evidence>
<dbReference type="InParanoid" id="D2VEL7"/>
<dbReference type="GeneID" id="8850218"/>
<dbReference type="STRING" id="5762.D2VEL7"/>
<evidence type="ECO:0000256" key="4">
    <source>
        <dbReference type="ARBA" id="ARBA00022832"/>
    </source>
</evidence>
<dbReference type="Gene3D" id="3.90.226.10">
    <property type="entry name" value="2-enoyl-CoA Hydratase, Chain A, domain 1"/>
    <property type="match status" value="1"/>
</dbReference>
<comment type="catalytic activity">
    <reaction evidence="11">
        <text>(2E)-tetradecenoyl-CoA = (3Z)-tetradecenoyl-CoA</text>
        <dbReference type="Rhea" id="RHEA:29847"/>
        <dbReference type="ChEBI" id="CHEBI:61405"/>
        <dbReference type="ChEBI" id="CHEBI:61968"/>
    </reaction>
    <physiologicalReaction direction="right-to-left" evidence="11">
        <dbReference type="Rhea" id="RHEA:29849"/>
    </physiologicalReaction>
</comment>
<dbReference type="eggNOG" id="KOG1683">
    <property type="taxonomic scope" value="Eukaryota"/>
</dbReference>
<comment type="catalytic activity">
    <reaction evidence="13">
        <text>(3Z)-octenoyl-CoA = (2E)-octenoyl-CoA</text>
        <dbReference type="Rhea" id="RHEA:46044"/>
        <dbReference type="ChEBI" id="CHEBI:62242"/>
        <dbReference type="ChEBI" id="CHEBI:85640"/>
    </reaction>
    <physiologicalReaction direction="left-to-right" evidence="13">
        <dbReference type="Rhea" id="RHEA:46045"/>
    </physiologicalReaction>
</comment>
<dbReference type="EMBL" id="GG738866">
    <property type="protein sequence ID" value="EFC44815.1"/>
    <property type="molecule type" value="Genomic_DNA"/>
</dbReference>
<sequence>MSNSPKPSSSTPPGYDQQAASTTSASLVKVEYNNEHKYALITLQHKPVNSFTLEMMNAMISAIDEVEKNSQMNAIVFTSGISNIFSAGLDLKTFRTDSKDKIANYWFKLQEFFLKIYGCTLFTCAVINGQCFAGGCLFALCCDYRIIHTNYLIGLNEAQFGLVAPWWFAQAYENVIGKRQCEMHIQLGTLHKASSALSIGLVDEVHDKFETMKESALIHVKKWNKVNQFAKRESKKILRRDLYEKLNSTREQDVQLSASLISSPRVQKLLAEYLQSLQKNSSSNRPSKL</sequence>
<dbReference type="GO" id="GO:0004165">
    <property type="term" value="F:delta(3)-delta(2)-enoyl-CoA isomerase activity"/>
    <property type="evidence" value="ECO:0007669"/>
    <property type="project" value="UniProtKB-EC"/>
</dbReference>
<dbReference type="FunFam" id="3.90.226.10:FF:000034">
    <property type="entry name" value="Enoyl-CoA delta isomerase 1"/>
    <property type="match status" value="1"/>
</dbReference>
<evidence type="ECO:0000256" key="3">
    <source>
        <dbReference type="ARBA" id="ARBA00011233"/>
    </source>
</evidence>
<evidence type="ECO:0000256" key="8">
    <source>
        <dbReference type="ARBA" id="ARBA00023128"/>
    </source>
</evidence>
<keyword evidence="8" id="KW-0496">Mitochondrion</keyword>
<evidence type="ECO:0000256" key="16">
    <source>
        <dbReference type="ARBA" id="ARBA00083575"/>
    </source>
</evidence>